<sequence length="66" mass="7690">MMNQIKLSTYINECIQTGFRMERVVEDVVLPEHTEPDHPMRWYSLEKASLIPPAFIVKCSKPQIVT</sequence>
<dbReference type="EMBL" id="BMHP01000001">
    <property type="protein sequence ID" value="GGD52052.1"/>
    <property type="molecule type" value="Genomic_DNA"/>
</dbReference>
<accession>A0A916YM25</accession>
<reference evidence="1" key="2">
    <citation type="submission" date="2020-09" db="EMBL/GenBank/DDBJ databases">
        <authorList>
            <person name="Sun Q."/>
            <person name="Zhou Y."/>
        </authorList>
    </citation>
    <scope>NUCLEOTIDE SEQUENCE</scope>
    <source>
        <strain evidence="1">CGMCC 1.15178</strain>
    </source>
</reference>
<gene>
    <name evidence="1" type="ORF">GCM10010911_06980</name>
</gene>
<name>A0A916YM25_9BACL</name>
<comment type="caution">
    <text evidence="1">The sequence shown here is derived from an EMBL/GenBank/DDBJ whole genome shotgun (WGS) entry which is preliminary data.</text>
</comment>
<protein>
    <submittedName>
        <fullName evidence="1">Uncharacterized protein</fullName>
    </submittedName>
</protein>
<organism evidence="1 2">
    <name type="scientific">Paenibacillus nasutitermitis</name>
    <dbReference type="NCBI Taxonomy" id="1652958"/>
    <lineage>
        <taxon>Bacteria</taxon>
        <taxon>Bacillati</taxon>
        <taxon>Bacillota</taxon>
        <taxon>Bacilli</taxon>
        <taxon>Bacillales</taxon>
        <taxon>Paenibacillaceae</taxon>
        <taxon>Paenibacillus</taxon>
    </lineage>
</organism>
<reference evidence="1" key="1">
    <citation type="journal article" date="2014" name="Int. J. Syst. Evol. Microbiol.">
        <title>Complete genome sequence of Corynebacterium casei LMG S-19264T (=DSM 44701T), isolated from a smear-ripened cheese.</title>
        <authorList>
            <consortium name="US DOE Joint Genome Institute (JGI-PGF)"/>
            <person name="Walter F."/>
            <person name="Albersmeier A."/>
            <person name="Kalinowski J."/>
            <person name="Ruckert C."/>
        </authorList>
    </citation>
    <scope>NUCLEOTIDE SEQUENCE</scope>
    <source>
        <strain evidence="1">CGMCC 1.15178</strain>
    </source>
</reference>
<proteinExistence type="predicted"/>
<dbReference type="AlphaFoldDB" id="A0A916YM25"/>
<dbReference type="Proteomes" id="UP000612456">
    <property type="component" value="Unassembled WGS sequence"/>
</dbReference>
<keyword evidence="2" id="KW-1185">Reference proteome</keyword>
<evidence type="ECO:0000313" key="1">
    <source>
        <dbReference type="EMBL" id="GGD52052.1"/>
    </source>
</evidence>
<evidence type="ECO:0000313" key="2">
    <source>
        <dbReference type="Proteomes" id="UP000612456"/>
    </source>
</evidence>